<organism evidence="2 3">
    <name type="scientific">Candidatus Nanopelagicus limnae</name>
    <dbReference type="NCBI Taxonomy" id="1884634"/>
    <lineage>
        <taxon>Bacteria</taxon>
        <taxon>Bacillati</taxon>
        <taxon>Actinomycetota</taxon>
        <taxon>Actinomycetes</taxon>
        <taxon>Candidatus Nanopelagicales</taxon>
        <taxon>Candidatus Nanopelagicaceae</taxon>
        <taxon>Candidatus Nanopelagicus</taxon>
    </lineage>
</organism>
<evidence type="ECO:0000259" key="1">
    <source>
        <dbReference type="Pfam" id="PF17844"/>
    </source>
</evidence>
<name>A0A249JZB4_9ACTN</name>
<dbReference type="EMBL" id="CP016768">
    <property type="protein sequence ID" value="ASY09849.1"/>
    <property type="molecule type" value="Genomic_DNA"/>
</dbReference>
<feature type="domain" description="Bacterial SCP orthologue" evidence="1">
    <location>
        <begin position="6"/>
        <end position="92"/>
    </location>
</feature>
<dbReference type="Proteomes" id="UP000217153">
    <property type="component" value="Chromosome"/>
</dbReference>
<dbReference type="AlphaFoldDB" id="A0A249JZB4"/>
<proteinExistence type="predicted"/>
<protein>
    <recommendedName>
        <fullName evidence="1">Bacterial SCP orthologue domain-containing protein</fullName>
    </recommendedName>
</protein>
<dbReference type="RefSeq" id="WP_095681154.1">
    <property type="nucleotide sequence ID" value="NZ_CP016768.2"/>
</dbReference>
<evidence type="ECO:0000313" key="3">
    <source>
        <dbReference type="Proteomes" id="UP000217153"/>
    </source>
</evidence>
<gene>
    <name evidence="2" type="ORF">B1s21122_05955</name>
</gene>
<dbReference type="Gene3D" id="3.30.1050.40">
    <property type="match status" value="1"/>
</dbReference>
<evidence type="ECO:0000313" key="2">
    <source>
        <dbReference type="EMBL" id="ASY09849.1"/>
    </source>
</evidence>
<accession>A0A249JZB4</accession>
<keyword evidence="3" id="KW-1185">Reference proteome</keyword>
<sequence>MSQDSDIKSQVKKILKVVEQIAPGKLVELRIPPYAAIQCVEGGNHRRGTPPNVVEMASETLINLVKEPANWETFCNQGLISASGTSSNLSQLFEEVSKLMESLNGGING</sequence>
<dbReference type="Pfam" id="PF17844">
    <property type="entry name" value="SCP_3"/>
    <property type="match status" value="1"/>
</dbReference>
<reference evidence="3" key="1">
    <citation type="submission" date="2016-10" db="EMBL/GenBank/DDBJ databases">
        <title>High microdiversification within the ubiquitous acI lineage of Actinobacteria.</title>
        <authorList>
            <person name="Neuenschwander S.M."/>
            <person name="Salcher M."/>
            <person name="Ghai R."/>
            <person name="Pernthaler J."/>
        </authorList>
    </citation>
    <scope>NUCLEOTIDE SEQUENCE [LARGE SCALE GENOMIC DNA]</scope>
</reference>
<dbReference type="InterPro" id="IPR041629">
    <property type="entry name" value="SCP_3"/>
</dbReference>
<dbReference type="KEGG" id="abam:B1s21122_05955"/>
<dbReference type="OrthoDB" id="8481083at2"/>